<name>A0A3G2S4C9_MALR7</name>
<evidence type="ECO:0000259" key="7">
    <source>
        <dbReference type="PROSITE" id="PS50237"/>
    </source>
</evidence>
<dbReference type="Pfam" id="PF00632">
    <property type="entry name" value="HECT"/>
    <property type="match status" value="1"/>
</dbReference>
<feature type="region of interest" description="Disordered" evidence="6">
    <location>
        <begin position="1"/>
        <end position="61"/>
    </location>
</feature>
<dbReference type="PANTHER" id="PTHR45700">
    <property type="entry name" value="UBIQUITIN-PROTEIN LIGASE E3C"/>
    <property type="match status" value="1"/>
</dbReference>
<dbReference type="OrthoDB" id="8068875at2759"/>
<dbReference type="STRING" id="425264.A0A3G2S4C9"/>
<proteinExistence type="predicted"/>
<dbReference type="InterPro" id="IPR044611">
    <property type="entry name" value="E3A/B/C-like"/>
</dbReference>
<gene>
    <name evidence="8" type="primary">HUL4</name>
    <name evidence="8" type="ORF">DNF11_1925</name>
</gene>
<feature type="domain" description="HECT" evidence="7">
    <location>
        <begin position="388"/>
        <end position="738"/>
    </location>
</feature>
<dbReference type="PROSITE" id="PS50237">
    <property type="entry name" value="HECT"/>
    <property type="match status" value="1"/>
</dbReference>
<evidence type="ECO:0000313" key="8">
    <source>
        <dbReference type="EMBL" id="AYO42875.1"/>
    </source>
</evidence>
<dbReference type="InterPro" id="IPR000569">
    <property type="entry name" value="HECT_dom"/>
</dbReference>
<feature type="compositionally biased region" description="Low complexity" evidence="6">
    <location>
        <begin position="14"/>
        <end position="54"/>
    </location>
</feature>
<dbReference type="InterPro" id="IPR035983">
    <property type="entry name" value="Hect_E3_ubiquitin_ligase"/>
</dbReference>
<protein>
    <recommendedName>
        <fullName evidence="2">HECT-type E3 ubiquitin transferase</fullName>
        <ecNumber evidence="2">2.3.2.26</ecNumber>
    </recommendedName>
</protein>
<keyword evidence="3" id="KW-0808">Transferase</keyword>
<evidence type="ECO:0000256" key="2">
    <source>
        <dbReference type="ARBA" id="ARBA00012485"/>
    </source>
</evidence>
<evidence type="ECO:0000256" key="3">
    <source>
        <dbReference type="ARBA" id="ARBA00022679"/>
    </source>
</evidence>
<dbReference type="EMBL" id="CP033150">
    <property type="protein sequence ID" value="AYO42875.1"/>
    <property type="molecule type" value="Genomic_DNA"/>
</dbReference>
<feature type="active site" description="Glycyl thioester intermediate" evidence="5">
    <location>
        <position position="706"/>
    </location>
</feature>
<evidence type="ECO:0000256" key="1">
    <source>
        <dbReference type="ARBA" id="ARBA00000885"/>
    </source>
</evidence>
<dbReference type="Gene3D" id="3.30.2410.10">
    <property type="entry name" value="Hect, E3 ligase catalytic domain"/>
    <property type="match status" value="1"/>
</dbReference>
<dbReference type="AlphaFoldDB" id="A0A3G2S4C9"/>
<dbReference type="Proteomes" id="UP000269793">
    <property type="component" value="Chromosome III"/>
</dbReference>
<reference evidence="8 9" key="1">
    <citation type="submission" date="2018-10" db="EMBL/GenBank/DDBJ databases">
        <title>Complete genome sequence of Malassezia restricta CBS 7877.</title>
        <authorList>
            <person name="Morand S.C."/>
            <person name="Bertignac M."/>
            <person name="Iltis A."/>
            <person name="Kolder I."/>
            <person name="Pirovano W."/>
            <person name="Jourdain R."/>
            <person name="Clavaud C."/>
        </authorList>
    </citation>
    <scope>NUCLEOTIDE SEQUENCE [LARGE SCALE GENOMIC DNA]</scope>
    <source>
        <strain evidence="8 9">CBS 7877</strain>
    </source>
</reference>
<dbReference type="SMART" id="SM00119">
    <property type="entry name" value="HECTc"/>
    <property type="match status" value="1"/>
</dbReference>
<dbReference type="EC" id="2.3.2.26" evidence="2"/>
<dbReference type="Gene3D" id="3.30.2160.10">
    <property type="entry name" value="Hect, E3 ligase catalytic domain"/>
    <property type="match status" value="1"/>
</dbReference>
<evidence type="ECO:0000256" key="6">
    <source>
        <dbReference type="SAM" id="MobiDB-lite"/>
    </source>
</evidence>
<accession>A0A3G2S4C9</accession>
<evidence type="ECO:0000313" key="9">
    <source>
        <dbReference type="Proteomes" id="UP000269793"/>
    </source>
</evidence>
<organism evidence="8 9">
    <name type="scientific">Malassezia restricta (strain ATCC 96810 / NBRC 103918 / CBS 7877)</name>
    <name type="common">Seborrheic dermatitis infection agent</name>
    <dbReference type="NCBI Taxonomy" id="425264"/>
    <lineage>
        <taxon>Eukaryota</taxon>
        <taxon>Fungi</taxon>
        <taxon>Dikarya</taxon>
        <taxon>Basidiomycota</taxon>
        <taxon>Ustilaginomycotina</taxon>
        <taxon>Malasseziomycetes</taxon>
        <taxon>Malasseziales</taxon>
        <taxon>Malasseziaceae</taxon>
        <taxon>Malassezia</taxon>
    </lineage>
</organism>
<dbReference type="GO" id="GO:0061630">
    <property type="term" value="F:ubiquitin protein ligase activity"/>
    <property type="evidence" value="ECO:0007669"/>
    <property type="project" value="UniProtKB-EC"/>
</dbReference>
<keyword evidence="9" id="KW-1185">Reference proteome</keyword>
<dbReference type="Gene3D" id="3.90.1750.10">
    <property type="entry name" value="Hect, E3 ligase catalytic domains"/>
    <property type="match status" value="1"/>
</dbReference>
<evidence type="ECO:0000256" key="4">
    <source>
        <dbReference type="ARBA" id="ARBA00022786"/>
    </source>
</evidence>
<dbReference type="VEuPathDB" id="FungiDB:DNF11_1925"/>
<evidence type="ECO:0000256" key="5">
    <source>
        <dbReference type="PROSITE-ProRule" id="PRU00104"/>
    </source>
</evidence>
<dbReference type="SUPFAM" id="SSF56204">
    <property type="entry name" value="Hect, E3 ligase catalytic domain"/>
    <property type="match status" value="1"/>
</dbReference>
<dbReference type="GO" id="GO:0000209">
    <property type="term" value="P:protein polyubiquitination"/>
    <property type="evidence" value="ECO:0007669"/>
    <property type="project" value="InterPro"/>
</dbReference>
<comment type="catalytic activity">
    <reaction evidence="1">
        <text>S-ubiquitinyl-[E2 ubiquitin-conjugating enzyme]-L-cysteine + [acceptor protein]-L-lysine = [E2 ubiquitin-conjugating enzyme]-L-cysteine + N(6)-ubiquitinyl-[acceptor protein]-L-lysine.</text>
        <dbReference type="EC" id="2.3.2.26"/>
    </reaction>
</comment>
<keyword evidence="4 5" id="KW-0833">Ubl conjugation pathway</keyword>
<sequence length="738" mass="80170">MTPPTSAWGRRPRPSSAAGPSSSAFPDLAASQQVSQTRRSRAARAAWSDAPASSFNPYPSRVEEMNARASQWRRTGQAPHSDLVPELVLDRHDSLESHTSRQAYASIVVRDKTAPAGASSGGAWASMFHARRTGTAASRTILQSIRAAELRQHRPPPLFNDTLDPANDNIHRAIHTFTSRDTDDERHEAQIALAACLFDVAASCPSAPDVLASLEGSAHVSRTCTEALASSVDASISPYVRVYDRERLTRIVDALTEALSWHVGAHGADTVPESLVYALSCLYDANAHRTDPLARSRFYVAATELPSIVPAYAAWLQGASNICALPWSLTLGAKAQILAWEAQSAMREASSEAWSQSAASWPECGTWPIQVSRATIVEDSFKAFSLASPGMLHRPLRVTFRDEPAQDAGGLRKEWLQVLCDTLQQQAPWFDLSQANEPQMHGLLYLHHTCTDKEIYAAELLGMAVGLALFHQVTVPLRFAPALYVMLLAMAQGHAPPCTLDTLAQLKPDLAQGLERLLHADAAEVEGMHLAWHIDTPHGPHDLRPRGSETGPVQASERDAYVARLCAYTLLESVQAPLEALAHGFASVVAPASDRSPLALLTPHELATQLCGREEHTLDVEALRAHTDLVGFPDRDAAGAKRIFANLEAFWHVWSTLAPDEQHALLGFITGCARVPALGVRSLGLRIQHIELDPMQAARVPWSSTCTSTLFLPVYASTSELHAKIRIVVRHCTGFGLA</sequence>